<proteinExistence type="predicted"/>
<feature type="compositionally biased region" description="Acidic residues" evidence="1">
    <location>
        <begin position="173"/>
        <end position="190"/>
    </location>
</feature>
<evidence type="ECO:0000256" key="1">
    <source>
        <dbReference type="SAM" id="MobiDB-lite"/>
    </source>
</evidence>
<evidence type="ECO:0000313" key="3">
    <source>
        <dbReference type="EMBL" id="KAJ7023312.1"/>
    </source>
</evidence>
<dbReference type="InterPro" id="IPR040521">
    <property type="entry name" value="KDZ"/>
</dbReference>
<reference evidence="3" key="1">
    <citation type="submission" date="2023-03" db="EMBL/GenBank/DDBJ databases">
        <title>Massive genome expansion in bonnet fungi (Mycena s.s.) driven by repeated elements and novel gene families across ecological guilds.</title>
        <authorList>
            <consortium name="Lawrence Berkeley National Laboratory"/>
            <person name="Harder C.B."/>
            <person name="Miyauchi S."/>
            <person name="Viragh M."/>
            <person name="Kuo A."/>
            <person name="Thoen E."/>
            <person name="Andreopoulos B."/>
            <person name="Lu D."/>
            <person name="Skrede I."/>
            <person name="Drula E."/>
            <person name="Henrissat B."/>
            <person name="Morin E."/>
            <person name="Kohler A."/>
            <person name="Barry K."/>
            <person name="LaButti K."/>
            <person name="Morin E."/>
            <person name="Salamov A."/>
            <person name="Lipzen A."/>
            <person name="Mereny Z."/>
            <person name="Hegedus B."/>
            <person name="Baldrian P."/>
            <person name="Stursova M."/>
            <person name="Weitz H."/>
            <person name="Taylor A."/>
            <person name="Grigoriev I.V."/>
            <person name="Nagy L.G."/>
            <person name="Martin F."/>
            <person name="Kauserud H."/>
        </authorList>
    </citation>
    <scope>NUCLEOTIDE SEQUENCE</scope>
    <source>
        <strain evidence="3">CBHHK200</strain>
    </source>
</reference>
<dbReference type="InterPro" id="IPR041457">
    <property type="entry name" value="CxC2_KDZ-assoc"/>
</dbReference>
<gene>
    <name evidence="3" type="ORF">C8F04DRAFT_1193562</name>
</gene>
<feature type="domain" description="CxC2-like cysteine cluster KDZ transposase-associated" evidence="2">
    <location>
        <begin position="561"/>
        <end position="665"/>
    </location>
</feature>
<dbReference type="Pfam" id="PF18758">
    <property type="entry name" value="KDZ"/>
    <property type="match status" value="1"/>
</dbReference>
<evidence type="ECO:0000259" key="2">
    <source>
        <dbReference type="Pfam" id="PF18803"/>
    </source>
</evidence>
<feature type="compositionally biased region" description="Acidic residues" evidence="1">
    <location>
        <begin position="1395"/>
        <end position="1427"/>
    </location>
</feature>
<feature type="compositionally biased region" description="Low complexity" evidence="1">
    <location>
        <begin position="347"/>
        <end position="356"/>
    </location>
</feature>
<feature type="region of interest" description="Disordered" evidence="1">
    <location>
        <begin position="1120"/>
        <end position="1172"/>
    </location>
</feature>
<accession>A0AAD6S9U1</accession>
<feature type="region of interest" description="Disordered" evidence="1">
    <location>
        <begin position="1387"/>
        <end position="1427"/>
    </location>
</feature>
<comment type="caution">
    <text evidence="3">The sequence shown here is derived from an EMBL/GenBank/DDBJ whole genome shotgun (WGS) entry which is preliminary data.</text>
</comment>
<sequence length="1427" mass="159257">MNVMVVPGQRLSNRQINNMYLTILQAFNDERWTQRGVSQCTCGEQAGYTCMECSVPDLCRMCMVAAHLGSPLHKIREWSERAQSYTRVSLRELGLRVPLGHGGAACPHSRARRMDAITITGIETLAVDFCGCERAGSDADQIKARGWWPLHGNFLTAIPLSVLREIADRDEGSDLDAEQFESGEESDADSEATQSSTSECPVPSSQSPPQLQRRPERAEPIAQSARHIQEPPQPRRMIIGGPPSAIRPRKKTGAIPDAVIRVLPDMTTIPARDAEGKRISTRERVLQVRAAASETPQVPKLTPDALWLTEGRPKNYKVELSHHACGICKSVKAHPVSDCARLGGGAASPSGSSMSRRGGRGGAPRKPTLYTHEPDRASVVRISSDGRRAHERTAAVTRQTTAPAHFQEDFEANAAFEDLQNGGYTMGDDSLPTEVQGPEGDGITVCLPPKAKRYANSDLPFQTWVGHRDEYLDEMLHLEGRGDSAVYATCGACGAANPTFRCKNQSCYGAGMFCQGCIVHRHQVLPTHWIQVGTFFYLVDTATDISSYQEWTGAFFKRVGLSSLGLVVQLGHTPRAACPAMRRGRYKFTLIDVNGLHNVAVQFCECDSRITHRQQLMRVCWWPATVREPSTCTTFNVIRLFQNMNCLGKISSYHFLRSLELLTNADGLSPTPHRMMEVTKRAGRGHEDSGVLGTAQGELALLCRGCPQPGKNLPDGWDTIDWKTMPEDLSYKYRLLLAQDCNFRLIHRNVSSEARDPIIDDGLGYFCNRAAYKTYLREHVEEEEISTCSGFQAMFLANAKRVKGLSSTGVGRVTCARHNMWRPNGIGDLQNSERYCNMDFIFFSAVLNTIILWIILSYDIACQYSKNFWTRMGGLPDAMKLDMKKVNVWFKVPNFHMLGHKWPCHSPFSFHWMWGAGMTDGEDVEQNWEFTNGAAGSTKMMGPGGRHTFLEGLFAFHNWMRTVSYRKVFGQRMARNLKESRKHKEAFDVFTALVQEERPELVEKWRGWVHEWESKQHVDGHDSPFEMSKPVHTLKDIQLRLGKEELTRTGLGEEIERQHTSSTFITMGLDIEQSQFGGDERPNDNSRTGFRETQNCFDEADPAIPENAADIHAGVGQAAHAGPAAGVGGEGEERGAGEAVHAVRIGRGGEDARMRERTGQDRGGNAERGAAGRALTRGQGLLRQISVRIHKAKLRYRYARNALLRLRGHGAWETTYRVLVEEDIRGINERTVSEEEERERERLRQLGEIIEGGIAAAGTVAAGEGTHTMSWIWHSVRVGGEEELVDALRVEWCKAYARLRRWHEDIVLVDEEMRRTIEFGVWKAAEWEARASARSRNVTAPLAEGLRAYAMEHVDRERRTSVLLGTQWAGLREKGRNYLAGIRESTGPEVVVVDGDVDPDDEEGDVDGEEVVDDEGEEEAEDAGEDE</sequence>
<feature type="compositionally biased region" description="Basic and acidic residues" evidence="1">
    <location>
        <begin position="1147"/>
        <end position="1160"/>
    </location>
</feature>
<name>A0AAD6S9U1_9AGAR</name>
<feature type="region of interest" description="Disordered" evidence="1">
    <location>
        <begin position="344"/>
        <end position="375"/>
    </location>
</feature>
<feature type="region of interest" description="Disordered" evidence="1">
    <location>
        <begin position="172"/>
        <end position="250"/>
    </location>
</feature>
<keyword evidence="4" id="KW-1185">Reference proteome</keyword>
<feature type="domain" description="CxC2-like cysteine cluster KDZ transposase-associated" evidence="2">
    <location>
        <begin position="90"/>
        <end position="150"/>
    </location>
</feature>
<organism evidence="3 4">
    <name type="scientific">Mycena alexandri</name>
    <dbReference type="NCBI Taxonomy" id="1745969"/>
    <lineage>
        <taxon>Eukaryota</taxon>
        <taxon>Fungi</taxon>
        <taxon>Dikarya</taxon>
        <taxon>Basidiomycota</taxon>
        <taxon>Agaricomycotina</taxon>
        <taxon>Agaricomycetes</taxon>
        <taxon>Agaricomycetidae</taxon>
        <taxon>Agaricales</taxon>
        <taxon>Marasmiineae</taxon>
        <taxon>Mycenaceae</taxon>
        <taxon>Mycena</taxon>
    </lineage>
</organism>
<dbReference type="EMBL" id="JARJCM010000190">
    <property type="protein sequence ID" value="KAJ7023312.1"/>
    <property type="molecule type" value="Genomic_DNA"/>
</dbReference>
<evidence type="ECO:0000313" key="4">
    <source>
        <dbReference type="Proteomes" id="UP001218188"/>
    </source>
</evidence>
<dbReference type="Proteomes" id="UP001218188">
    <property type="component" value="Unassembled WGS sequence"/>
</dbReference>
<feature type="compositionally biased region" description="Low complexity" evidence="1">
    <location>
        <begin position="201"/>
        <end position="212"/>
    </location>
</feature>
<protein>
    <recommendedName>
        <fullName evidence="2">CxC2-like cysteine cluster KDZ transposase-associated domain-containing protein</fullName>
    </recommendedName>
</protein>
<dbReference type="Pfam" id="PF18803">
    <property type="entry name" value="CxC2"/>
    <property type="match status" value="2"/>
</dbReference>